<reference evidence="2" key="1">
    <citation type="submission" date="2025-08" db="UniProtKB">
        <authorList>
            <consortium name="Ensembl"/>
        </authorList>
    </citation>
    <scope>IDENTIFICATION</scope>
</reference>
<feature type="transmembrane region" description="Helical" evidence="1">
    <location>
        <begin position="28"/>
        <end position="49"/>
    </location>
</feature>
<dbReference type="OMA" id="CCIERCC"/>
<dbReference type="GeneTree" id="ENSGT01150000287314"/>
<evidence type="ECO:0000313" key="3">
    <source>
        <dbReference type="Proteomes" id="UP000261580"/>
    </source>
</evidence>
<dbReference type="Bgee" id="ENSNBRG00000011419">
    <property type="expression patterns" value="Expressed in brain"/>
</dbReference>
<keyword evidence="1" id="KW-0472">Membrane</keyword>
<keyword evidence="1" id="KW-0812">Transmembrane</keyword>
<keyword evidence="1" id="KW-1133">Transmembrane helix</keyword>
<organism evidence="2 3">
    <name type="scientific">Neolamprologus brichardi</name>
    <name type="common">Fairy cichlid</name>
    <name type="synonym">Lamprologus brichardi</name>
    <dbReference type="NCBI Taxonomy" id="32507"/>
    <lineage>
        <taxon>Eukaryota</taxon>
        <taxon>Metazoa</taxon>
        <taxon>Chordata</taxon>
        <taxon>Craniata</taxon>
        <taxon>Vertebrata</taxon>
        <taxon>Euteleostomi</taxon>
        <taxon>Actinopterygii</taxon>
        <taxon>Neopterygii</taxon>
        <taxon>Teleostei</taxon>
        <taxon>Neoteleostei</taxon>
        <taxon>Acanthomorphata</taxon>
        <taxon>Ovalentaria</taxon>
        <taxon>Cichlomorphae</taxon>
        <taxon>Cichliformes</taxon>
        <taxon>Cichlidae</taxon>
        <taxon>African cichlids</taxon>
        <taxon>Pseudocrenilabrinae</taxon>
        <taxon>Lamprologini</taxon>
        <taxon>Neolamprologus</taxon>
    </lineage>
</organism>
<dbReference type="SUPFAM" id="SSF141571">
    <property type="entry name" value="Pentapeptide repeat-like"/>
    <property type="match status" value="1"/>
</dbReference>
<evidence type="ECO:0000256" key="1">
    <source>
        <dbReference type="SAM" id="Phobius"/>
    </source>
</evidence>
<proteinExistence type="predicted"/>
<dbReference type="Proteomes" id="UP000261580">
    <property type="component" value="Unassembled WGS sequence"/>
</dbReference>
<keyword evidence="3" id="KW-1185">Reference proteome</keyword>
<protein>
    <submittedName>
        <fullName evidence="2">Uncharacterized protein</fullName>
    </submittedName>
</protein>
<evidence type="ECO:0000313" key="2">
    <source>
        <dbReference type="Ensembl" id="ENSNBRP00000014768.1"/>
    </source>
</evidence>
<dbReference type="AlphaFoldDB" id="A0A3Q4H4B5"/>
<name>A0A3Q4H4B5_NEOBR</name>
<sequence>QTHTCMDETQTQQNSGMLQCQSYLCRCLLSMFLLLSGSSPCLFFCLCIVSRSSPPTRSFRCLFVHRPTQCCIERCCIERCCIERCCIERCCIERCCIERCCIEQCCIEQCCIEQCCIERCCIEQCCIEQCCIERCCYTAEPRLYHCCCLFPREQRLFTLCWASSFRCHSEQCHLVVS</sequence>
<accession>A0A3Q4H4B5</accession>
<reference evidence="2" key="2">
    <citation type="submission" date="2025-09" db="UniProtKB">
        <authorList>
            <consortium name="Ensembl"/>
        </authorList>
    </citation>
    <scope>IDENTIFICATION</scope>
</reference>
<dbReference type="Ensembl" id="ENSNBRT00000015173.1">
    <property type="protein sequence ID" value="ENSNBRP00000014768.1"/>
    <property type="gene ID" value="ENSNBRG00000011419.1"/>
</dbReference>